<accession>A0A2H3JHB5</accession>
<dbReference type="OrthoDB" id="2554322at2759"/>
<keyword evidence="3" id="KW-1185">Reference proteome</keyword>
<dbReference type="OMA" id="RATHPPK"/>
<sequence>MSAAVSSLLPSLDVLPSSSPLSSPSHARQSPQHVASLGCATQLPTVERDASASPSVPLRISLGDLKIPTRTSQAQIGLQWDLGMV</sequence>
<dbReference type="EMBL" id="KB467976">
    <property type="protein sequence ID" value="PCH39233.1"/>
    <property type="molecule type" value="Genomic_DNA"/>
</dbReference>
<name>A0A2H3JHB5_WOLCO</name>
<gene>
    <name evidence="2" type="ORF">WOLCODRAFT_85283</name>
</gene>
<proteinExistence type="predicted"/>
<feature type="compositionally biased region" description="Low complexity" evidence="1">
    <location>
        <begin position="1"/>
        <end position="25"/>
    </location>
</feature>
<feature type="region of interest" description="Disordered" evidence="1">
    <location>
        <begin position="1"/>
        <end position="36"/>
    </location>
</feature>
<protein>
    <submittedName>
        <fullName evidence="2">Uncharacterized protein</fullName>
    </submittedName>
</protein>
<dbReference type="AlphaFoldDB" id="A0A2H3JHB5"/>
<organism evidence="2 3">
    <name type="scientific">Wolfiporia cocos (strain MD-104)</name>
    <name type="common">Brown rot fungus</name>
    <dbReference type="NCBI Taxonomy" id="742152"/>
    <lineage>
        <taxon>Eukaryota</taxon>
        <taxon>Fungi</taxon>
        <taxon>Dikarya</taxon>
        <taxon>Basidiomycota</taxon>
        <taxon>Agaricomycotina</taxon>
        <taxon>Agaricomycetes</taxon>
        <taxon>Polyporales</taxon>
        <taxon>Phaeolaceae</taxon>
        <taxon>Wolfiporia</taxon>
    </lineage>
</organism>
<evidence type="ECO:0000256" key="1">
    <source>
        <dbReference type="SAM" id="MobiDB-lite"/>
    </source>
</evidence>
<reference evidence="2 3" key="1">
    <citation type="journal article" date="2012" name="Science">
        <title>The Paleozoic origin of enzymatic lignin decomposition reconstructed from 31 fungal genomes.</title>
        <authorList>
            <person name="Floudas D."/>
            <person name="Binder M."/>
            <person name="Riley R."/>
            <person name="Barry K."/>
            <person name="Blanchette R.A."/>
            <person name="Henrissat B."/>
            <person name="Martinez A.T."/>
            <person name="Otillar R."/>
            <person name="Spatafora J.W."/>
            <person name="Yadav J.S."/>
            <person name="Aerts A."/>
            <person name="Benoit I."/>
            <person name="Boyd A."/>
            <person name="Carlson A."/>
            <person name="Copeland A."/>
            <person name="Coutinho P.M."/>
            <person name="de Vries R.P."/>
            <person name="Ferreira P."/>
            <person name="Findley K."/>
            <person name="Foster B."/>
            <person name="Gaskell J."/>
            <person name="Glotzer D."/>
            <person name="Gorecki P."/>
            <person name="Heitman J."/>
            <person name="Hesse C."/>
            <person name="Hori C."/>
            <person name="Igarashi K."/>
            <person name="Jurgens J.A."/>
            <person name="Kallen N."/>
            <person name="Kersten P."/>
            <person name="Kohler A."/>
            <person name="Kuees U."/>
            <person name="Kumar T.K.A."/>
            <person name="Kuo A."/>
            <person name="LaButti K."/>
            <person name="Larrondo L.F."/>
            <person name="Lindquist E."/>
            <person name="Ling A."/>
            <person name="Lombard V."/>
            <person name="Lucas S."/>
            <person name="Lundell T."/>
            <person name="Martin R."/>
            <person name="McLaughlin D.J."/>
            <person name="Morgenstern I."/>
            <person name="Morin E."/>
            <person name="Murat C."/>
            <person name="Nagy L.G."/>
            <person name="Nolan M."/>
            <person name="Ohm R.A."/>
            <person name="Patyshakuliyeva A."/>
            <person name="Rokas A."/>
            <person name="Ruiz-Duenas F.J."/>
            <person name="Sabat G."/>
            <person name="Salamov A."/>
            <person name="Samejima M."/>
            <person name="Schmutz J."/>
            <person name="Slot J.C."/>
            <person name="St John F."/>
            <person name="Stenlid J."/>
            <person name="Sun H."/>
            <person name="Sun S."/>
            <person name="Syed K."/>
            <person name="Tsang A."/>
            <person name="Wiebenga A."/>
            <person name="Young D."/>
            <person name="Pisabarro A."/>
            <person name="Eastwood D.C."/>
            <person name="Martin F."/>
            <person name="Cullen D."/>
            <person name="Grigoriev I.V."/>
            <person name="Hibbett D.S."/>
        </authorList>
    </citation>
    <scope>NUCLEOTIDE SEQUENCE [LARGE SCALE GENOMIC DNA]</scope>
    <source>
        <strain evidence="2 3">MD-104</strain>
    </source>
</reference>
<evidence type="ECO:0000313" key="3">
    <source>
        <dbReference type="Proteomes" id="UP000218811"/>
    </source>
</evidence>
<dbReference type="Proteomes" id="UP000218811">
    <property type="component" value="Unassembled WGS sequence"/>
</dbReference>
<evidence type="ECO:0000313" key="2">
    <source>
        <dbReference type="EMBL" id="PCH39233.1"/>
    </source>
</evidence>